<sequence>MNRQSEWFRVDSPRGSRRFSNLCWARIPVRGAMGFPAVGISSYIGEDLIPTLPSGQIVFIPQGIVMCFYGIAGLFPGFYPWRTIFRDVGSGYNSFDKREGIFPISRWGFPGGNRRICIQFAMKDIQAIKLEIKGGFYPRRVLYLKMRGRQDIPLTRIGEDSASGETEEKAAELARFSRVSIEGF</sequence>
<dbReference type="GO" id="GO:0009522">
    <property type="term" value="C:photosystem I"/>
    <property type="evidence" value="ECO:0007669"/>
    <property type="project" value="InterPro"/>
</dbReference>
<protein>
    <recommendedName>
        <fullName evidence="3 10">Photosystem I assembly protein Ycf4</fullName>
    </recommendedName>
</protein>
<feature type="transmembrane region" description="Helical" evidence="10">
    <location>
        <begin position="27"/>
        <end position="45"/>
    </location>
</feature>
<evidence type="ECO:0000256" key="6">
    <source>
        <dbReference type="ARBA" id="ARBA00022989"/>
    </source>
</evidence>
<evidence type="ECO:0000256" key="4">
    <source>
        <dbReference type="ARBA" id="ARBA00022531"/>
    </source>
</evidence>
<comment type="similarity">
    <text evidence="2 10">Belongs to the Ycf4 family.</text>
</comment>
<evidence type="ECO:0000256" key="7">
    <source>
        <dbReference type="ARBA" id="ARBA00023078"/>
    </source>
</evidence>
<dbReference type="EMBL" id="KP136829">
    <property type="protein sequence ID" value="AJE61509.1"/>
    <property type="molecule type" value="Genomic_DNA"/>
</dbReference>
<keyword evidence="8 10" id="KW-0472">Membrane</keyword>
<dbReference type="HAMAP" id="MF_00437">
    <property type="entry name" value="Ycf4"/>
    <property type="match status" value="1"/>
</dbReference>
<evidence type="ECO:0000256" key="5">
    <source>
        <dbReference type="ARBA" id="ARBA00022692"/>
    </source>
</evidence>
<dbReference type="PANTHER" id="PTHR33288">
    <property type="match status" value="1"/>
</dbReference>
<organism evidence="11">
    <name type="scientific">Dipteris conjugata</name>
    <dbReference type="NCBI Taxonomy" id="32108"/>
    <lineage>
        <taxon>Eukaryota</taxon>
        <taxon>Viridiplantae</taxon>
        <taxon>Streptophyta</taxon>
        <taxon>Embryophyta</taxon>
        <taxon>Tracheophyta</taxon>
        <taxon>Polypodiopsida</taxon>
        <taxon>Polypodiidae</taxon>
        <taxon>Gleicheniales</taxon>
        <taxon>Dipteridaceae</taxon>
        <taxon>Dipteris</taxon>
    </lineage>
</organism>
<dbReference type="GO" id="GO:0015979">
    <property type="term" value="P:photosynthesis"/>
    <property type="evidence" value="ECO:0007669"/>
    <property type="project" value="UniProtKB-UniRule"/>
</dbReference>
<reference evidence="11" key="1">
    <citation type="submission" date="2014-11" db="EMBL/GenBank/DDBJ databases">
        <title>An exploration of fern genomes.</title>
        <authorList>
            <person name="Marchant D.B."/>
            <person name="Der J.P."/>
            <person name="Sessa E.B."/>
            <person name="Wolf P.G."/>
        </authorList>
    </citation>
    <scope>NUCLEOTIDE SEQUENCE</scope>
</reference>
<dbReference type="GO" id="GO:0009535">
    <property type="term" value="C:chloroplast thylakoid membrane"/>
    <property type="evidence" value="ECO:0007669"/>
    <property type="project" value="UniProtKB-SubCell"/>
</dbReference>
<evidence type="ECO:0000256" key="1">
    <source>
        <dbReference type="ARBA" id="ARBA00002862"/>
    </source>
</evidence>
<evidence type="ECO:0000256" key="10">
    <source>
        <dbReference type="HAMAP-Rule" id="MF_00437"/>
    </source>
</evidence>
<gene>
    <name evidence="10 11" type="primary">ycf4</name>
    <name evidence="11" type="ORF">PJ53_040</name>
</gene>
<dbReference type="InterPro" id="IPR003359">
    <property type="entry name" value="PSI_Ycf4_assembly"/>
</dbReference>
<evidence type="ECO:0000256" key="9">
    <source>
        <dbReference type="ARBA" id="ARBA00046286"/>
    </source>
</evidence>
<evidence type="ECO:0000313" key="11">
    <source>
        <dbReference type="EMBL" id="AJE61509.1"/>
    </source>
</evidence>
<keyword evidence="7 10" id="KW-0793">Thylakoid</keyword>
<dbReference type="AlphaFoldDB" id="A0A0B5ED48"/>
<keyword evidence="4 10" id="KW-0602">Photosynthesis</keyword>
<comment type="function">
    <text evidence="1 10">Seems to be required for the assembly of the photosystem I complex.</text>
</comment>
<dbReference type="Pfam" id="PF02392">
    <property type="entry name" value="Ycf4"/>
    <property type="match status" value="1"/>
</dbReference>
<dbReference type="PANTHER" id="PTHR33288:SF4">
    <property type="entry name" value="PHOTOSYSTEM I ASSEMBLY PROTEIN YCF4"/>
    <property type="match status" value="1"/>
</dbReference>
<name>A0A0B5ED48_9MONI</name>
<geneLocation type="chloroplast" evidence="11"/>
<keyword evidence="11" id="KW-0150">Chloroplast</keyword>
<proteinExistence type="inferred from homology"/>
<feature type="transmembrane region" description="Helical" evidence="10">
    <location>
        <begin position="57"/>
        <end position="79"/>
    </location>
</feature>
<keyword evidence="11" id="KW-0934">Plastid</keyword>
<evidence type="ECO:0000256" key="3">
    <source>
        <dbReference type="ARBA" id="ARBA00015395"/>
    </source>
</evidence>
<evidence type="ECO:0000256" key="8">
    <source>
        <dbReference type="ARBA" id="ARBA00023136"/>
    </source>
</evidence>
<keyword evidence="5 10" id="KW-0812">Transmembrane</keyword>
<keyword evidence="6 10" id="KW-1133">Transmembrane helix</keyword>
<evidence type="ECO:0000256" key="2">
    <source>
        <dbReference type="ARBA" id="ARBA00008198"/>
    </source>
</evidence>
<comment type="subcellular location">
    <subcellularLocation>
        <location evidence="9">Plastid thylakoid membrane</location>
        <topology evidence="9">Multi-pass membrane protein</topology>
    </subcellularLocation>
    <subcellularLocation>
        <location evidence="10">Plastid</location>
        <location evidence="10">Chloroplast thylakoid membrane</location>
        <topology evidence="10">Multi-pass membrane protein</topology>
    </subcellularLocation>
</comment>
<accession>A0A0B5ED48</accession>